<evidence type="ECO:0000313" key="6">
    <source>
        <dbReference type="EMBL" id="AJW78663.1"/>
    </source>
</evidence>
<dbReference type="InterPro" id="IPR030378">
    <property type="entry name" value="G_CP_dom"/>
</dbReference>
<dbReference type="CDD" id="cd01854">
    <property type="entry name" value="YjeQ_EngC"/>
    <property type="match status" value="1"/>
</dbReference>
<dbReference type="Gene3D" id="3.40.50.300">
    <property type="entry name" value="P-loop containing nucleotide triphosphate hydrolases"/>
    <property type="match status" value="1"/>
</dbReference>
<evidence type="ECO:0000256" key="1">
    <source>
        <dbReference type="ARBA" id="ARBA00022741"/>
    </source>
</evidence>
<feature type="domain" description="CP-type G" evidence="5">
    <location>
        <begin position="123"/>
        <end position="281"/>
    </location>
</feature>
<dbReference type="RefSeq" id="WP_045527438.1">
    <property type="nucleotide sequence ID" value="NZ_CP011043.1"/>
</dbReference>
<dbReference type="PROSITE" id="PS50936">
    <property type="entry name" value="ENGC_GTPASE"/>
    <property type="match status" value="1"/>
</dbReference>
<feature type="domain" description="EngC GTPase" evidence="4">
    <location>
        <begin position="132"/>
        <end position="279"/>
    </location>
</feature>
<dbReference type="OrthoDB" id="9809485at2"/>
<proteinExistence type="predicted"/>
<dbReference type="Proteomes" id="UP000032604">
    <property type="component" value="Chromosome"/>
</dbReference>
<dbReference type="PANTHER" id="PTHR32120:SF11">
    <property type="entry name" value="SMALL RIBOSOMAL SUBUNIT BIOGENESIS GTPASE RSGA 1, MITOCHONDRIAL-RELATED"/>
    <property type="match status" value="1"/>
</dbReference>
<name>A0A0D5CG88_9MICO</name>
<feature type="region of interest" description="Disordered" evidence="3">
    <location>
        <begin position="1"/>
        <end position="46"/>
    </location>
</feature>
<dbReference type="PROSITE" id="PS51721">
    <property type="entry name" value="G_CP"/>
    <property type="match status" value="1"/>
</dbReference>
<dbReference type="GO" id="GO:0005525">
    <property type="term" value="F:GTP binding"/>
    <property type="evidence" value="ECO:0007669"/>
    <property type="project" value="UniProtKB-KW"/>
</dbReference>
<protein>
    <submittedName>
        <fullName evidence="6">GTPase</fullName>
    </submittedName>
</protein>
<organism evidence="6 7">
    <name type="scientific">Clavibacter michiganensis subsp. insidiosus</name>
    <dbReference type="NCBI Taxonomy" id="33014"/>
    <lineage>
        <taxon>Bacteria</taxon>
        <taxon>Bacillati</taxon>
        <taxon>Actinomycetota</taxon>
        <taxon>Actinomycetes</taxon>
        <taxon>Micrococcales</taxon>
        <taxon>Microbacteriaceae</taxon>
        <taxon>Clavibacter</taxon>
    </lineage>
</organism>
<keyword evidence="1" id="KW-0547">Nucleotide-binding</keyword>
<dbReference type="InterPro" id="IPR004881">
    <property type="entry name" value="Ribosome_biogen_GTPase_RsgA"/>
</dbReference>
<dbReference type="SUPFAM" id="SSF52540">
    <property type="entry name" value="P-loop containing nucleoside triphosphate hydrolases"/>
    <property type="match status" value="1"/>
</dbReference>
<feature type="compositionally biased region" description="Acidic residues" evidence="3">
    <location>
        <begin position="1"/>
        <end position="18"/>
    </location>
</feature>
<evidence type="ECO:0000256" key="3">
    <source>
        <dbReference type="SAM" id="MobiDB-lite"/>
    </source>
</evidence>
<accession>A0A0D5CG88</accession>
<evidence type="ECO:0000259" key="5">
    <source>
        <dbReference type="PROSITE" id="PS51721"/>
    </source>
</evidence>
<reference evidence="6 7" key="1">
    <citation type="journal article" date="2015" name="Genome Announc.">
        <title>Complete Genome Sequence of Clavibacter michiganensis subsp. insidiosus R1-1 Using PacBio Single-Molecule Real-Time Technology.</title>
        <authorList>
            <person name="Lu Y."/>
            <person name="Samac D.A."/>
            <person name="Glazebrook J."/>
            <person name="Ishimaru C.A."/>
        </authorList>
    </citation>
    <scope>NUCLEOTIDE SEQUENCE [LARGE SCALE GENOMIC DNA]</scope>
    <source>
        <strain evidence="6 7">R1-1</strain>
    </source>
</reference>
<sequence>MSWLADPEEDDGVWDAYDESSVRVRPNPKGNKPRSKQRPGHTDSVEGRVLTVDRGRFGVLVGEDTADEHTLIATRARELGKKAVVTNDRVDIVGDTSGDEGSLSRIVRIAPRRTLLRRSADDSDAVERVIVANADQMLIVVAAAEPEPRARLVDRYLVAAFDAGIQPILCITKSDVADPAPFAAHFRVLDVPVVLSRSDDVPLDELRALLADRTTVAVGHSGVGKSTLVNALVPDAKRATGVVNQVTGRGRHTSSSTVSMRVETSDGGHGWIIDTPGVRSFGLGHVDPANILRSFASYAHLLEGEPPGGIPLTEAHDWEIVDRVEAGELGDAGRERLHSLQHLVANRSDASKGDQADR</sequence>
<dbReference type="Pfam" id="PF03193">
    <property type="entry name" value="RsgA_GTPase"/>
    <property type="match status" value="1"/>
</dbReference>
<keyword evidence="2" id="KW-0342">GTP-binding</keyword>
<dbReference type="PANTHER" id="PTHR32120">
    <property type="entry name" value="SMALL RIBOSOMAL SUBUNIT BIOGENESIS GTPASE RSGA"/>
    <property type="match status" value="1"/>
</dbReference>
<evidence type="ECO:0000256" key="2">
    <source>
        <dbReference type="ARBA" id="ARBA00023134"/>
    </source>
</evidence>
<dbReference type="KEGG" id="cmh:VO01_05540"/>
<dbReference type="InterPro" id="IPR027417">
    <property type="entry name" value="P-loop_NTPase"/>
</dbReference>
<dbReference type="PATRIC" id="fig|33014.5.peg.1154"/>
<dbReference type="NCBIfam" id="TIGR00157">
    <property type="entry name" value="ribosome small subunit-dependent GTPase A"/>
    <property type="match status" value="1"/>
</dbReference>
<dbReference type="InterPro" id="IPR010914">
    <property type="entry name" value="RsgA_GTPase_dom"/>
</dbReference>
<dbReference type="AlphaFoldDB" id="A0A0D5CG88"/>
<dbReference type="GO" id="GO:0003924">
    <property type="term" value="F:GTPase activity"/>
    <property type="evidence" value="ECO:0007669"/>
    <property type="project" value="InterPro"/>
</dbReference>
<dbReference type="EMBL" id="CP011043">
    <property type="protein sequence ID" value="AJW78663.1"/>
    <property type="molecule type" value="Genomic_DNA"/>
</dbReference>
<evidence type="ECO:0000313" key="7">
    <source>
        <dbReference type="Proteomes" id="UP000032604"/>
    </source>
</evidence>
<dbReference type="HOGENOM" id="CLU_033617_1_0_11"/>
<evidence type="ECO:0000259" key="4">
    <source>
        <dbReference type="PROSITE" id="PS50936"/>
    </source>
</evidence>
<gene>
    <name evidence="6" type="ORF">VO01_05540</name>
</gene>